<evidence type="ECO:0000256" key="3">
    <source>
        <dbReference type="ARBA" id="ARBA00023125"/>
    </source>
</evidence>
<dbReference type="PANTHER" id="PTHR30118">
    <property type="entry name" value="HTH-TYPE TRANSCRIPTIONAL REGULATOR LEUO-RELATED"/>
    <property type="match status" value="1"/>
</dbReference>
<dbReference type="Proteomes" id="UP000049077">
    <property type="component" value="Unassembled WGS sequence"/>
</dbReference>
<evidence type="ECO:0000256" key="2">
    <source>
        <dbReference type="ARBA" id="ARBA00023015"/>
    </source>
</evidence>
<keyword evidence="3" id="KW-0238">DNA-binding</keyword>
<evidence type="ECO:0000313" key="6">
    <source>
        <dbReference type="EMBL" id="CDT27861.1"/>
    </source>
</evidence>
<dbReference type="AlphaFoldDB" id="A0A4R3PMT5"/>
<dbReference type="Proteomes" id="UP000049495">
    <property type="component" value="Unassembled WGS sequence"/>
</dbReference>
<dbReference type="PROSITE" id="PS50931">
    <property type="entry name" value="HTH_LYSR"/>
    <property type="match status" value="1"/>
</dbReference>
<dbReference type="InterPro" id="IPR036388">
    <property type="entry name" value="WH-like_DNA-bd_sf"/>
</dbReference>
<keyword evidence="2" id="KW-0805">Transcription regulation</keyword>
<feature type="domain" description="HTH lysR-type" evidence="5">
    <location>
        <begin position="6"/>
        <end position="63"/>
    </location>
</feature>
<evidence type="ECO:0000259" key="5">
    <source>
        <dbReference type="PROSITE" id="PS50931"/>
    </source>
</evidence>
<evidence type="ECO:0000313" key="7">
    <source>
        <dbReference type="EMBL" id="CDT36191.1"/>
    </source>
</evidence>
<dbReference type="RefSeq" id="WP_048661158.1">
    <property type="nucleotide sequence ID" value="NZ_AP025477.1"/>
</dbReference>
<gene>
    <name evidence="7" type="ORF">VCR4J5_200398</name>
    <name evidence="6" type="ORF">VCR5J5_230126</name>
</gene>
<dbReference type="SUPFAM" id="SSF53850">
    <property type="entry name" value="Periplasmic binding protein-like II"/>
    <property type="match status" value="1"/>
</dbReference>
<evidence type="ECO:0000313" key="8">
    <source>
        <dbReference type="Proteomes" id="UP000049077"/>
    </source>
</evidence>
<dbReference type="GO" id="GO:0003700">
    <property type="term" value="F:DNA-binding transcription factor activity"/>
    <property type="evidence" value="ECO:0007669"/>
    <property type="project" value="InterPro"/>
</dbReference>
<evidence type="ECO:0000256" key="4">
    <source>
        <dbReference type="ARBA" id="ARBA00023163"/>
    </source>
</evidence>
<reference evidence="6 8" key="1">
    <citation type="submission" date="2014-06" db="EMBL/GenBank/DDBJ databases">
        <authorList>
            <person name="Le Roux F."/>
        </authorList>
    </citation>
    <scope>NUCLEOTIDE SEQUENCE</scope>
    <source>
        <strain evidence="7 8">J5-4</strain>
        <strain evidence="6">J5-5</strain>
    </source>
</reference>
<dbReference type="EMBL" id="CCJV01000082">
    <property type="protein sequence ID" value="CDT27861.1"/>
    <property type="molecule type" value="Genomic_DNA"/>
</dbReference>
<dbReference type="GeneID" id="93902660"/>
<organism evidence="6 9">
    <name type="scientific">Vibrio crassostreae</name>
    <dbReference type="NCBI Taxonomy" id="246167"/>
    <lineage>
        <taxon>Bacteria</taxon>
        <taxon>Pseudomonadati</taxon>
        <taxon>Pseudomonadota</taxon>
        <taxon>Gammaproteobacteria</taxon>
        <taxon>Vibrionales</taxon>
        <taxon>Vibrionaceae</taxon>
        <taxon>Vibrio</taxon>
    </lineage>
</organism>
<dbReference type="InterPro" id="IPR000847">
    <property type="entry name" value="LysR_HTH_N"/>
</dbReference>
<dbReference type="OrthoDB" id="6402859at2"/>
<dbReference type="Gene3D" id="3.40.190.10">
    <property type="entry name" value="Periplasmic binding protein-like II"/>
    <property type="match status" value="2"/>
</dbReference>
<evidence type="ECO:0000256" key="1">
    <source>
        <dbReference type="ARBA" id="ARBA00009437"/>
    </source>
</evidence>
<dbReference type="SUPFAM" id="SSF46785">
    <property type="entry name" value="Winged helix' DNA-binding domain"/>
    <property type="match status" value="1"/>
</dbReference>
<dbReference type="Pfam" id="PF00126">
    <property type="entry name" value="HTH_1"/>
    <property type="match status" value="1"/>
</dbReference>
<comment type="caution">
    <text evidence="6">The sequence shown here is derived from an EMBL/GenBank/DDBJ whole genome shotgun (WGS) entry which is preliminary data.</text>
</comment>
<dbReference type="InterPro" id="IPR036390">
    <property type="entry name" value="WH_DNA-bd_sf"/>
</dbReference>
<dbReference type="PANTHER" id="PTHR30118:SF15">
    <property type="entry name" value="TRANSCRIPTIONAL REGULATORY PROTEIN"/>
    <property type="match status" value="1"/>
</dbReference>
<dbReference type="InterPro" id="IPR005119">
    <property type="entry name" value="LysR_subst-bd"/>
</dbReference>
<name>A0A4R3PMT5_9VIBR</name>
<protein>
    <submittedName>
        <fullName evidence="6">Transcriptional regulator, LysR family</fullName>
    </submittedName>
</protein>
<reference evidence="9" key="2">
    <citation type="submission" date="2014-06" db="EMBL/GenBank/DDBJ databases">
        <authorList>
            <person name="Le Roux Frederique"/>
        </authorList>
    </citation>
    <scope>NUCLEOTIDE SEQUENCE [LARGE SCALE GENOMIC DNA]</scope>
    <source>
        <strain evidence="9">J5-5</strain>
    </source>
</reference>
<dbReference type="GO" id="GO:0003677">
    <property type="term" value="F:DNA binding"/>
    <property type="evidence" value="ECO:0007669"/>
    <property type="project" value="UniProtKB-KW"/>
</dbReference>
<dbReference type="Pfam" id="PF03466">
    <property type="entry name" value="LysR_substrate"/>
    <property type="match status" value="1"/>
</dbReference>
<accession>A0A4R3PMT5</accession>
<keyword evidence="8" id="KW-1185">Reference proteome</keyword>
<dbReference type="Gene3D" id="1.10.10.10">
    <property type="entry name" value="Winged helix-like DNA-binding domain superfamily/Winged helix DNA-binding domain"/>
    <property type="match status" value="1"/>
</dbReference>
<proteinExistence type="inferred from homology"/>
<dbReference type="InterPro" id="IPR050389">
    <property type="entry name" value="LysR-type_TF"/>
</dbReference>
<evidence type="ECO:0000313" key="9">
    <source>
        <dbReference type="Proteomes" id="UP000049495"/>
    </source>
</evidence>
<dbReference type="EMBL" id="CCJX01000103">
    <property type="protein sequence ID" value="CDT36191.1"/>
    <property type="molecule type" value="Genomic_DNA"/>
</dbReference>
<keyword evidence="4" id="KW-0804">Transcription</keyword>
<comment type="similarity">
    <text evidence="1">Belongs to the LysR transcriptional regulatory family.</text>
</comment>
<sequence>MLSINFDLNLIRVFLTIAETQNISAAAKRLGKTPSALSKSLQKLRDETGDQLFIRRSSGLSPTPYAVMLERKLKAVRSDIQIAFANEKFEPKDFQGEIVIAINAALQDIFQPHLMQMLASHAPKATFSFINRQASTYQDLLAEKVHVAVGFWSDVCSKEIKQKVIGENRFSLYARKEHPATTLEEALRSPLAILRVNGWNSEYINFSQHLTREGLAHHIQFKFEDLNAFLSCIENTNCVTPLPYFPKLEEFKRFALDKFECDIKLVACHPSSHRDAALNQWLVKTIEKAYKANIELTK</sequence>